<organism evidence="2 3">
    <name type="scientific">Vogesella fluminis</name>
    <dbReference type="NCBI Taxonomy" id="1069161"/>
    <lineage>
        <taxon>Bacteria</taxon>
        <taxon>Pseudomonadati</taxon>
        <taxon>Pseudomonadota</taxon>
        <taxon>Betaproteobacteria</taxon>
        <taxon>Neisseriales</taxon>
        <taxon>Chromobacteriaceae</taxon>
        <taxon>Vogesella</taxon>
    </lineage>
</organism>
<evidence type="ECO:0000256" key="1">
    <source>
        <dbReference type="SAM" id="Phobius"/>
    </source>
</evidence>
<name>A0ABQ3H5I5_9NEIS</name>
<keyword evidence="3" id="KW-1185">Reference proteome</keyword>
<dbReference type="EMBL" id="BMYP01000003">
    <property type="protein sequence ID" value="GHD71673.1"/>
    <property type="molecule type" value="Genomic_DNA"/>
</dbReference>
<protein>
    <recommendedName>
        <fullName evidence="4">Flp family type IVb pilin</fullName>
    </recommendedName>
</protein>
<keyword evidence="1" id="KW-0812">Transmembrane</keyword>
<evidence type="ECO:0008006" key="4">
    <source>
        <dbReference type="Google" id="ProtNLM"/>
    </source>
</evidence>
<comment type="caution">
    <text evidence="2">The sequence shown here is derived from an EMBL/GenBank/DDBJ whole genome shotgun (WGS) entry which is preliminary data.</text>
</comment>
<accession>A0ABQ3H5I5</accession>
<feature type="transmembrane region" description="Helical" evidence="1">
    <location>
        <begin position="20"/>
        <end position="41"/>
    </location>
</feature>
<proteinExistence type="predicted"/>
<evidence type="ECO:0000313" key="3">
    <source>
        <dbReference type="Proteomes" id="UP000662678"/>
    </source>
</evidence>
<evidence type="ECO:0000313" key="2">
    <source>
        <dbReference type="EMBL" id="GHD71673.1"/>
    </source>
</evidence>
<dbReference type="Proteomes" id="UP000662678">
    <property type="component" value="Unassembled WGS sequence"/>
</dbReference>
<keyword evidence="1" id="KW-0472">Membrane</keyword>
<dbReference type="Pfam" id="PF04964">
    <property type="entry name" value="Flp_Fap"/>
    <property type="match status" value="1"/>
</dbReference>
<dbReference type="RefSeq" id="WP_189351953.1">
    <property type="nucleotide sequence ID" value="NZ_BMYP01000003.1"/>
</dbReference>
<sequence length="60" mass="6264">MDKVAVFAKNFLQEEDGVTAIEYGLIAALIAVVIIASVTAVGQNLVRVFQNIASSLSAAL</sequence>
<reference evidence="3" key="1">
    <citation type="journal article" date="2019" name="Int. J. Syst. Evol. Microbiol.">
        <title>The Global Catalogue of Microorganisms (GCM) 10K type strain sequencing project: providing services to taxonomists for standard genome sequencing and annotation.</title>
        <authorList>
            <consortium name="The Broad Institute Genomics Platform"/>
            <consortium name="The Broad Institute Genome Sequencing Center for Infectious Disease"/>
            <person name="Wu L."/>
            <person name="Ma J."/>
        </authorList>
    </citation>
    <scope>NUCLEOTIDE SEQUENCE [LARGE SCALE GENOMIC DNA]</scope>
    <source>
        <strain evidence="3">KCTC 23713</strain>
    </source>
</reference>
<dbReference type="InterPro" id="IPR007047">
    <property type="entry name" value="Flp_Fap"/>
</dbReference>
<gene>
    <name evidence="2" type="ORF">GCM10011419_03810</name>
</gene>
<keyword evidence="1" id="KW-1133">Transmembrane helix</keyword>